<protein>
    <submittedName>
        <fullName evidence="5">Uncharacterized protein</fullName>
    </submittedName>
</protein>
<proteinExistence type="predicted"/>
<feature type="compositionally biased region" description="Polar residues" evidence="2">
    <location>
        <begin position="746"/>
        <end position="769"/>
    </location>
</feature>
<sequence>MYRVKNSHRHLIGSFRISLFTVFHLFMLCGFALSNEQKTKLCADAMCKGDLFPSNFIRAYESADLTFLKTKVNSPVKIVGFQFSERPDLLEAEDDEGKRGFIFDSHIDQTPYVIFLESALKRNQTLYMIERNGEWPKLIKEVAAVPELTRLYKTFADKLENYPLDKELLANLTEFESQKNAKAHRHNHHQSSHHQPQQNSNAEQLNVKNVQKIDATQNNGQLGRTDDEHGNTPISGDKGHQPENSMGQSKEFVIQDQSKKSEKQAEVVSNPERQQQIADDNEPTPPPVTNNEIPANKNDHKSSDQTQTTSNLPEKPLTDSSARPSSKESSPPPQNLSHGMPLSEQNRADTPNPTNQETQPQHNIQPQQMAQPNKQRIPVPTTPLVGKQRIPAPTTPLENKQRIPTPTTPLVGKQRIPVPTTPLVGKQRIPAPTTTLENKQRIPTPTTPLVGKQRIPVPTTPLENKQRIPVPTTPLENKQRIPVPTTPLVGKQRIPAPTTPLENKQRIPTPTTPLENKQRIPAPTTPLENKQRIPAPTTPLENKQRIPVPTTPLENKQRIPAPTTPLKNKQRIPAPTTPLENKQRIPAPTTPLENKQRIPAPTTPLKNKQRIPAPTTPLKQRIPAPTTPLENKQRIPAPTTPLENKQRIPAPTTPLKNKQRIPAQTTPLVGKQRIPAPTTPLKNKQRIPAQTTPLVGKQRIPVPTTPLVGKQRIPAPTTPLKNKQRIPAQTTPLVGKQRIPVPTTPLVNKQRIPTPTAKNSQRHSQTPISANRMLILFSSREKVPVQRSNSETTTAQEKEESAGKLKEERGLEDATHNDYKVDRGDNELEKETTDGAEQSTKQAYCFKEDCQEFDKQFSNSEQHQQQPLSSSGASEPRRMFREWMAIGRNVLPEPLCHFEDTGLIVLAFVLLSAIVHLINCLLSSNSGPEPFDHRLLHDCITRLKEQELIIEKAKKNAAVNQHLAEAANAADQLQKQNEALEHTLKTVEKRTLEFESENGKLKQLLKNTRYELEQSLALNKELKASVEIKDADLKNTESNQQRIESELSDVLSKLAQSRNREKYLEHDLNESHSQLERVKLELNEAQKEVLMKRNECAQKAAEIDELLGVVAELNKDNVDRRGKRRDNEEGKKKKQQSQKQNGDNSSSSAASSPGQPTPLLEAVELDPDNGGSGGSAGWSDLGDGIEVPGAESESGGKLFDVLELAKLKSRLRSLEAERDQIKFALKVEHDEKENLSEEVARLRQDLVERKRDSEQRELDRHGLTQQCTKLLQMMEEKVGESAKLMEEKEKKVERSEQEREKLRTRLSEVELGLLRVEDEKRELQHRIKELDHSLKQSNELNGQLENKHYHEERRLNTKIRQLDEQLANAKSSLSPLNVSGGGVSTDLNMSGNSSDREFVPLCSPDGGEARERSFIPSLWSEIDANEPVVEELVSRERKALASLRRRSIRSGDAAGEPNRESPFLADLVHVNKLGREERMNSSKYSSGASVRSSVAPRQRMRSRSAGRQSVARLTGIRPNLYGGTVEGSNRGTVDASFRASVVPYQNTSGKNSPYRQHERPQSSARLKNAVVGGLNVYSSDSNDAPSPPPEMPLLSGVPPPGLQKRPAVFVPAFKPNVQLHIPSTAPK</sequence>
<feature type="compositionally biased region" description="Basic residues" evidence="2">
    <location>
        <begin position="181"/>
        <end position="192"/>
    </location>
</feature>
<feature type="compositionally biased region" description="Polar residues" evidence="2">
    <location>
        <begin position="786"/>
        <end position="795"/>
    </location>
</feature>
<feature type="region of interest" description="Disordered" evidence="2">
    <location>
        <begin position="857"/>
        <end position="876"/>
    </location>
</feature>
<name>A0A914HUI2_GLORO</name>
<feature type="region of interest" description="Disordered" evidence="2">
    <location>
        <begin position="699"/>
        <end position="724"/>
    </location>
</feature>
<feature type="compositionally biased region" description="Polar residues" evidence="2">
    <location>
        <begin position="343"/>
        <end position="374"/>
    </location>
</feature>
<evidence type="ECO:0000313" key="4">
    <source>
        <dbReference type="Proteomes" id="UP000887572"/>
    </source>
</evidence>
<feature type="region of interest" description="Disordered" evidence="2">
    <location>
        <begin position="1476"/>
        <end position="1511"/>
    </location>
</feature>
<feature type="compositionally biased region" description="Pro residues" evidence="2">
    <location>
        <begin position="1585"/>
        <end position="1599"/>
    </location>
</feature>
<feature type="compositionally biased region" description="Low complexity" evidence="2">
    <location>
        <begin position="1137"/>
        <end position="1152"/>
    </location>
</feature>
<evidence type="ECO:0000313" key="5">
    <source>
        <dbReference type="WBParaSite" id="Gr19_v10_g430.t1"/>
    </source>
</evidence>
<dbReference type="Proteomes" id="UP000887572">
    <property type="component" value="Unplaced"/>
</dbReference>
<feature type="compositionally biased region" description="Polar residues" evidence="2">
    <location>
        <begin position="396"/>
        <end position="405"/>
    </location>
</feature>
<feature type="compositionally biased region" description="Polar residues" evidence="2">
    <location>
        <begin position="1481"/>
        <end position="1492"/>
    </location>
</feature>
<feature type="region of interest" description="Disordered" evidence="2">
    <location>
        <begin position="1575"/>
        <end position="1599"/>
    </location>
</feature>
<dbReference type="WBParaSite" id="Gr19_v10_g430.t1">
    <property type="protein sequence ID" value="Gr19_v10_g430.t1"/>
    <property type="gene ID" value="Gr19_v10_g430"/>
</dbReference>
<organism evidence="4 5">
    <name type="scientific">Globodera rostochiensis</name>
    <name type="common">Golden nematode worm</name>
    <name type="synonym">Heterodera rostochiensis</name>
    <dbReference type="NCBI Taxonomy" id="31243"/>
    <lineage>
        <taxon>Eukaryota</taxon>
        <taxon>Metazoa</taxon>
        <taxon>Ecdysozoa</taxon>
        <taxon>Nematoda</taxon>
        <taxon>Chromadorea</taxon>
        <taxon>Rhabditida</taxon>
        <taxon>Tylenchina</taxon>
        <taxon>Tylenchomorpha</taxon>
        <taxon>Tylenchoidea</taxon>
        <taxon>Heteroderidae</taxon>
        <taxon>Heteroderinae</taxon>
        <taxon>Globodera</taxon>
    </lineage>
</organism>
<feature type="region of interest" description="Disordered" evidence="2">
    <location>
        <begin position="746"/>
        <end position="840"/>
    </location>
</feature>
<feature type="compositionally biased region" description="Polar residues" evidence="2">
    <location>
        <begin position="1544"/>
        <end position="1554"/>
    </location>
</feature>
<feature type="compositionally biased region" description="Basic and acidic residues" evidence="2">
    <location>
        <begin position="796"/>
        <end position="833"/>
    </location>
</feature>
<reference evidence="5" key="1">
    <citation type="submission" date="2022-11" db="UniProtKB">
        <authorList>
            <consortium name="WormBaseParasite"/>
        </authorList>
    </citation>
    <scope>IDENTIFICATION</scope>
</reference>
<dbReference type="Gene3D" id="1.10.287.1490">
    <property type="match status" value="1"/>
</dbReference>
<keyword evidence="3" id="KW-0472">Membrane</keyword>
<feature type="coiled-coil region" evidence="1">
    <location>
        <begin position="956"/>
        <end position="1102"/>
    </location>
</feature>
<feature type="region of interest" description="Disordered" evidence="2">
    <location>
        <begin position="1544"/>
        <end position="1563"/>
    </location>
</feature>
<feature type="compositionally biased region" description="Polar residues" evidence="2">
    <location>
        <begin position="857"/>
        <end position="873"/>
    </location>
</feature>
<feature type="region of interest" description="Disordered" evidence="2">
    <location>
        <begin position="178"/>
        <end position="201"/>
    </location>
</feature>
<feature type="coiled-coil region" evidence="1">
    <location>
        <begin position="1204"/>
        <end position="1372"/>
    </location>
</feature>
<evidence type="ECO:0000256" key="2">
    <source>
        <dbReference type="SAM" id="MobiDB-lite"/>
    </source>
</evidence>
<keyword evidence="3" id="KW-1133">Transmembrane helix</keyword>
<feature type="compositionally biased region" description="Polar residues" evidence="2">
    <location>
        <begin position="432"/>
        <end position="444"/>
    </location>
</feature>
<accession>A0A914HUI2</accession>
<keyword evidence="3" id="KW-0812">Transmembrane</keyword>
<evidence type="ECO:0000256" key="3">
    <source>
        <dbReference type="SAM" id="Phobius"/>
    </source>
</evidence>
<evidence type="ECO:0000256" key="1">
    <source>
        <dbReference type="SAM" id="Coils"/>
    </source>
</evidence>
<keyword evidence="4" id="KW-1185">Reference proteome</keyword>
<feature type="transmembrane region" description="Helical" evidence="3">
    <location>
        <begin position="12"/>
        <end position="33"/>
    </location>
</feature>
<feature type="compositionally biased region" description="Polar residues" evidence="2">
    <location>
        <begin position="500"/>
        <end position="515"/>
    </location>
</feature>
<feature type="compositionally biased region" description="Basic and acidic residues" evidence="2">
    <location>
        <begin position="1117"/>
        <end position="1131"/>
    </location>
</feature>
<feature type="region of interest" description="Disordered" evidence="2">
    <location>
        <begin position="1117"/>
        <end position="1193"/>
    </location>
</feature>
<keyword evidence="1" id="KW-0175">Coiled coil</keyword>
<feature type="region of interest" description="Disordered" evidence="2">
    <location>
        <begin position="217"/>
        <end position="659"/>
    </location>
</feature>
<feature type="compositionally biased region" description="Low complexity" evidence="2">
    <location>
        <begin position="320"/>
        <end position="329"/>
    </location>
</feature>